<dbReference type="PANTHER" id="PTHR30543:SF21">
    <property type="entry name" value="NAD(P)H-DEPENDENT FMN REDUCTASE LOT6"/>
    <property type="match status" value="1"/>
</dbReference>
<dbReference type="Proteomes" id="UP000663452">
    <property type="component" value="Chromosome"/>
</dbReference>
<dbReference type="EMBL" id="CP070969">
    <property type="protein sequence ID" value="QSF45630.1"/>
    <property type="molecule type" value="Genomic_DNA"/>
</dbReference>
<dbReference type="PANTHER" id="PTHR30543">
    <property type="entry name" value="CHROMATE REDUCTASE"/>
    <property type="match status" value="1"/>
</dbReference>
<organism evidence="3 4">
    <name type="scientific">Paenibacillus tianjinensis</name>
    <dbReference type="NCBI Taxonomy" id="2810347"/>
    <lineage>
        <taxon>Bacteria</taxon>
        <taxon>Bacillati</taxon>
        <taxon>Bacillota</taxon>
        <taxon>Bacilli</taxon>
        <taxon>Bacillales</taxon>
        <taxon>Paenibacillaceae</taxon>
        <taxon>Paenibacillus</taxon>
    </lineage>
</organism>
<dbReference type="RefSeq" id="WP_206103162.1">
    <property type="nucleotide sequence ID" value="NZ_CP070969.1"/>
</dbReference>
<dbReference type="InterPro" id="IPR029039">
    <property type="entry name" value="Flavoprotein-like_sf"/>
</dbReference>
<dbReference type="SUPFAM" id="SSF52218">
    <property type="entry name" value="Flavoproteins"/>
    <property type="match status" value="1"/>
</dbReference>
<feature type="domain" description="NADPH-dependent FMN reductase-like" evidence="2">
    <location>
        <begin position="7"/>
        <end position="153"/>
    </location>
</feature>
<protein>
    <submittedName>
        <fullName evidence="3">NAD(P)H-dependent oxidoreductase</fullName>
    </submittedName>
</protein>
<comment type="similarity">
    <text evidence="1">Belongs to the azoreductase type 2 family.</text>
</comment>
<reference evidence="3 4" key="1">
    <citation type="submission" date="2021-02" db="EMBL/GenBank/DDBJ databases">
        <title>Paenibacillus tianjinensis sp. nov.</title>
        <authorList>
            <person name="Liu H."/>
        </authorList>
    </citation>
    <scope>NUCLEOTIDE SEQUENCE [LARGE SCALE GENOMIC DNA]</scope>
    <source>
        <strain evidence="3 4">TB2019</strain>
    </source>
</reference>
<evidence type="ECO:0000256" key="1">
    <source>
        <dbReference type="ARBA" id="ARBA00009428"/>
    </source>
</evidence>
<evidence type="ECO:0000259" key="2">
    <source>
        <dbReference type="Pfam" id="PF03358"/>
    </source>
</evidence>
<evidence type="ECO:0000313" key="4">
    <source>
        <dbReference type="Proteomes" id="UP000663452"/>
    </source>
</evidence>
<dbReference type="InterPro" id="IPR050712">
    <property type="entry name" value="NAD(P)H-dep_reductase"/>
</dbReference>
<sequence length="191" mass="21037">MSENKLTITAICGSLREGSFNRRVLKAMEELAPKHWEIHHVDLSTIPLFNSDIESQGDPQPVVEFKESIRIADGVLIVTPEYNMGIPGVLKNALDWASRPGKSSVLIEKPFAIAGATPGGGGTAQSQAQVRQTLLAMNAYTMPGPKVLIGSVHEKLNETTGELDDESTLRHLQRFLTAFEEWILVFKQTQK</sequence>
<dbReference type="InterPro" id="IPR005025">
    <property type="entry name" value="FMN_Rdtase-like_dom"/>
</dbReference>
<dbReference type="Pfam" id="PF03358">
    <property type="entry name" value="FMN_red"/>
    <property type="match status" value="1"/>
</dbReference>
<keyword evidence="4" id="KW-1185">Reference proteome</keyword>
<dbReference type="Gene3D" id="3.40.50.360">
    <property type="match status" value="1"/>
</dbReference>
<name>A0ABX7LBV5_9BACL</name>
<proteinExistence type="inferred from homology"/>
<evidence type="ECO:0000313" key="3">
    <source>
        <dbReference type="EMBL" id="QSF45630.1"/>
    </source>
</evidence>
<accession>A0ABX7LBV5</accession>
<gene>
    <name evidence="3" type="ORF">JRJ22_02935</name>
</gene>